<protein>
    <recommendedName>
        <fullName evidence="4">Peptidase M13 C-terminal domain-containing protein</fullName>
    </recommendedName>
</protein>
<feature type="chain" id="PRO_5041385103" description="Peptidase M13 C-terminal domain-containing protein" evidence="1">
    <location>
        <begin position="26"/>
        <end position="443"/>
    </location>
</feature>
<dbReference type="EMBL" id="JAUCMV010000002">
    <property type="protein sequence ID" value="KAK0420141.1"/>
    <property type="molecule type" value="Genomic_DNA"/>
</dbReference>
<keyword evidence="1" id="KW-0732">Signal</keyword>
<sequence>MLSRAAPLLVLLHLLCVYIFPFTHKFSSSVHPCDDFETFVCNEAENGRLGSPFYELRHGYFDMLRDALVKEDDVIIREFKKVLNVSLEISVTFTAREPIANLKLAYHNKSSNSKGEIDATKIRDYSNLLHLKHILENGMINENRMAKQKRIYDEAKEKFLSIMQNTTVLQPAAKAEYLKRFETKRLIIGPQQSALDLDLINATIAKIQTKFFDMKTNITPRKECNQQCIIEHYYHLLQVAYNDTMNGSPLQVKYPDHLLYGTDEYFEVNAFHRQILIMQEGSGIYANSFYVPPSGIYEEIDDIPYGLKQTSLPGIFLDAFFTDLVRFIIINDMEYYERLPGHKCFEEEGVSDHVNHIVASLREEVKMIDTTPPGKFPNNPFNDMQWYLIFIQSNYCEDDASPTSRTLGTRSYFFKQNPTFQKAFGCKPGHRLYTAEKDLCMLY</sequence>
<keyword evidence="3" id="KW-1185">Reference proteome</keyword>
<dbReference type="Proteomes" id="UP001175271">
    <property type="component" value="Unassembled WGS sequence"/>
</dbReference>
<reference evidence="2" key="1">
    <citation type="submission" date="2023-06" db="EMBL/GenBank/DDBJ databases">
        <title>Genomic analysis of the entomopathogenic nematode Steinernema hermaphroditum.</title>
        <authorList>
            <person name="Schwarz E.M."/>
            <person name="Heppert J.K."/>
            <person name="Baniya A."/>
            <person name="Schwartz H.T."/>
            <person name="Tan C.-H."/>
            <person name="Antoshechkin I."/>
            <person name="Sternberg P.W."/>
            <person name="Goodrich-Blair H."/>
            <person name="Dillman A.R."/>
        </authorList>
    </citation>
    <scope>NUCLEOTIDE SEQUENCE</scope>
    <source>
        <strain evidence="2">PS9179</strain>
        <tissue evidence="2">Whole animal</tissue>
    </source>
</reference>
<proteinExistence type="predicted"/>
<evidence type="ECO:0000256" key="1">
    <source>
        <dbReference type="SAM" id="SignalP"/>
    </source>
</evidence>
<organism evidence="2 3">
    <name type="scientific">Steinernema hermaphroditum</name>
    <dbReference type="NCBI Taxonomy" id="289476"/>
    <lineage>
        <taxon>Eukaryota</taxon>
        <taxon>Metazoa</taxon>
        <taxon>Ecdysozoa</taxon>
        <taxon>Nematoda</taxon>
        <taxon>Chromadorea</taxon>
        <taxon>Rhabditida</taxon>
        <taxon>Tylenchina</taxon>
        <taxon>Panagrolaimomorpha</taxon>
        <taxon>Strongyloidoidea</taxon>
        <taxon>Steinernematidae</taxon>
        <taxon>Steinernema</taxon>
    </lineage>
</organism>
<dbReference type="AlphaFoldDB" id="A0AA39I974"/>
<accession>A0AA39I974</accession>
<evidence type="ECO:0008006" key="4">
    <source>
        <dbReference type="Google" id="ProtNLM"/>
    </source>
</evidence>
<name>A0AA39I974_9BILA</name>
<evidence type="ECO:0000313" key="2">
    <source>
        <dbReference type="EMBL" id="KAK0420141.1"/>
    </source>
</evidence>
<evidence type="ECO:0000313" key="3">
    <source>
        <dbReference type="Proteomes" id="UP001175271"/>
    </source>
</evidence>
<gene>
    <name evidence="2" type="ORF">QR680_014538</name>
</gene>
<comment type="caution">
    <text evidence="2">The sequence shown here is derived from an EMBL/GenBank/DDBJ whole genome shotgun (WGS) entry which is preliminary data.</text>
</comment>
<feature type="signal peptide" evidence="1">
    <location>
        <begin position="1"/>
        <end position="25"/>
    </location>
</feature>